<dbReference type="Proteomes" id="UP000829069">
    <property type="component" value="Chromosome"/>
</dbReference>
<organism evidence="5 6">
    <name type="scientific">Arthrobacter sulfonylureivorans</name>
    <dbReference type="NCBI Taxonomy" id="2486855"/>
    <lineage>
        <taxon>Bacteria</taxon>
        <taxon>Bacillati</taxon>
        <taxon>Actinomycetota</taxon>
        <taxon>Actinomycetes</taxon>
        <taxon>Micrococcales</taxon>
        <taxon>Micrococcaceae</taxon>
        <taxon>Arthrobacter</taxon>
    </lineage>
</organism>
<feature type="domain" description="UspA" evidence="4">
    <location>
        <begin position="157"/>
        <end position="279"/>
    </location>
</feature>
<dbReference type="Pfam" id="PF00582">
    <property type="entry name" value="Usp"/>
    <property type="match status" value="2"/>
</dbReference>
<protein>
    <submittedName>
        <fullName evidence="5">Universal stress protein</fullName>
    </submittedName>
</protein>
<proteinExistence type="inferred from homology"/>
<keyword evidence="3" id="KW-0067">ATP-binding</keyword>
<evidence type="ECO:0000313" key="5">
    <source>
        <dbReference type="EMBL" id="UNK46651.1"/>
    </source>
</evidence>
<feature type="domain" description="UspA" evidence="4">
    <location>
        <begin position="4"/>
        <end position="136"/>
    </location>
</feature>
<dbReference type="Gene3D" id="3.40.50.620">
    <property type="entry name" value="HUPs"/>
    <property type="match status" value="2"/>
</dbReference>
<dbReference type="RefSeq" id="WP_127512834.1">
    <property type="nucleotide sequence ID" value="NZ_CP093326.1"/>
</dbReference>
<dbReference type="SUPFAM" id="SSF52402">
    <property type="entry name" value="Adenine nucleotide alpha hydrolases-like"/>
    <property type="match status" value="2"/>
</dbReference>
<dbReference type="InterPro" id="IPR006015">
    <property type="entry name" value="Universal_stress_UspA"/>
</dbReference>
<sequence length="287" mass="30434">MRYVVGYQPDERGADAVALAVAIARTQGTGLDIVYVVADNAPYVALNPEGKRASASEQEVLTARREALKLIPADVDAQFKVRSAESFAEGLIAAGEEAGARLIVIGASSSSLFKRFTVGSVANALLHASPIPVALAPRGYQRTEPLTRLTAFIGERQGAQAARDVALNAASRRGLQLRLVSLVSLDTREDSDSGEAIHSAHLHANSVLAQAATELPPGKATVTVAHGRNIEEAIDSLDWDDGELVVMGSSRLAQHNRLFLGATAHKVLRSLPVPMVVVPREVDGLRE</sequence>
<dbReference type="InterPro" id="IPR006016">
    <property type="entry name" value="UspA"/>
</dbReference>
<name>A0ABY3WE37_9MICC</name>
<evidence type="ECO:0000259" key="4">
    <source>
        <dbReference type="Pfam" id="PF00582"/>
    </source>
</evidence>
<dbReference type="PANTHER" id="PTHR46268:SF27">
    <property type="entry name" value="UNIVERSAL STRESS PROTEIN RV2623"/>
    <property type="match status" value="1"/>
</dbReference>
<dbReference type="CDD" id="cd00293">
    <property type="entry name" value="USP-like"/>
    <property type="match status" value="2"/>
</dbReference>
<evidence type="ECO:0000256" key="1">
    <source>
        <dbReference type="ARBA" id="ARBA00008791"/>
    </source>
</evidence>
<evidence type="ECO:0000256" key="2">
    <source>
        <dbReference type="ARBA" id="ARBA00022741"/>
    </source>
</evidence>
<keyword evidence="6" id="KW-1185">Reference proteome</keyword>
<keyword evidence="2" id="KW-0547">Nucleotide-binding</keyword>
<gene>
    <name evidence="5" type="ORF">MNQ99_04645</name>
</gene>
<evidence type="ECO:0000313" key="6">
    <source>
        <dbReference type="Proteomes" id="UP000829069"/>
    </source>
</evidence>
<dbReference type="PANTHER" id="PTHR46268">
    <property type="entry name" value="STRESS RESPONSE PROTEIN NHAX"/>
    <property type="match status" value="1"/>
</dbReference>
<dbReference type="EMBL" id="CP093326">
    <property type="protein sequence ID" value="UNK46651.1"/>
    <property type="molecule type" value="Genomic_DNA"/>
</dbReference>
<reference evidence="5 6" key="1">
    <citation type="submission" date="2022-03" db="EMBL/GenBank/DDBJ databases">
        <title>Isotopic signatures of nitrous oxide derived from detoxification processes.</title>
        <authorList>
            <person name="Behrendt U."/>
            <person name="Buchen C."/>
            <person name="Well R."/>
            <person name="Ulrich A."/>
            <person name="Rohe L."/>
            <person name="Kolb S."/>
            <person name="Schloter M."/>
            <person name="Horn M.A."/>
            <person name="Augustin J."/>
        </authorList>
    </citation>
    <scope>NUCLEOTIDE SEQUENCE [LARGE SCALE GENOMIC DNA]</scope>
    <source>
        <strain evidence="5 6">S4-C24</strain>
    </source>
</reference>
<comment type="similarity">
    <text evidence="1">Belongs to the universal stress protein A family.</text>
</comment>
<dbReference type="PRINTS" id="PR01438">
    <property type="entry name" value="UNVRSLSTRESS"/>
</dbReference>
<dbReference type="InterPro" id="IPR014729">
    <property type="entry name" value="Rossmann-like_a/b/a_fold"/>
</dbReference>
<evidence type="ECO:0000256" key="3">
    <source>
        <dbReference type="ARBA" id="ARBA00022840"/>
    </source>
</evidence>
<accession>A0ABY3WE37</accession>